<dbReference type="Pfam" id="PF00486">
    <property type="entry name" value="Trans_reg_C"/>
    <property type="match status" value="1"/>
</dbReference>
<name>A0ABZ0GKD4_9GAMM</name>
<feature type="domain" description="OmpR/PhoB-type" evidence="3">
    <location>
        <begin position="1"/>
        <end position="94"/>
    </location>
</feature>
<evidence type="ECO:0000313" key="4">
    <source>
        <dbReference type="EMBL" id="WOH36324.1"/>
    </source>
</evidence>
<dbReference type="InterPro" id="IPR001867">
    <property type="entry name" value="OmpR/PhoB-type_DNA-bd"/>
</dbReference>
<dbReference type="CDD" id="cd00383">
    <property type="entry name" value="trans_reg_C"/>
    <property type="match status" value="1"/>
</dbReference>
<dbReference type="Gene3D" id="1.25.40.10">
    <property type="entry name" value="Tetratricopeptide repeat domain"/>
    <property type="match status" value="1"/>
</dbReference>
<sequence length="494" mass="56366">MKYQIGTFILDTQARTLTDKDSCQSIRPKTLALLLYLTERSGQIVSKQELLDRVWDDVNVDDGVIFQSVREIRKLFSSPNILQNHPRKGYEFTEELRCLSKDTEYRPIILSWLKYILPVALLVLILSQVVTLDSDKSIDINYAQSIVVLPVKNRVPYAQNDWVYLGAMEQLIANLKGLPSSIFVYQGTYIPRLMHIAGLDREFTSADVSKVFNVSGASLIIETEIHGNVYDYKLVYKFHLVNDMKQGVILDSSINGALGTLSERVAAFINHPLQRSDNVPMKEFSDALFAEAMISYESDWQTSISFFESYLALNPNSVIALIYLSKLYLWNERVEQASQQIEKASKLDRENPQQAAHIDLIKGRIAANKRDWSQAMPLYQQAAKKLEKNSDWFLKANIAEAQGLAFLEQSLLEQSAQAFDLALSFYQITQSQIGINSTQLHLANVYFLQGKIEIATATYLQAKQNIQRIKLEFLYSMLDDYEGKFDKYQGNIIQ</sequence>
<gene>
    <name evidence="4" type="ORF">RI844_13200</name>
</gene>
<dbReference type="SUPFAM" id="SSF48452">
    <property type="entry name" value="TPR-like"/>
    <property type="match status" value="1"/>
</dbReference>
<dbReference type="SUPFAM" id="SSF46894">
    <property type="entry name" value="C-terminal effector domain of the bipartite response regulators"/>
    <property type="match status" value="1"/>
</dbReference>
<feature type="DNA-binding region" description="OmpR/PhoB-type" evidence="2">
    <location>
        <begin position="1"/>
        <end position="94"/>
    </location>
</feature>
<dbReference type="PROSITE" id="PS51755">
    <property type="entry name" value="OMPR_PHOB"/>
    <property type="match status" value="1"/>
</dbReference>
<keyword evidence="5" id="KW-1185">Reference proteome</keyword>
<dbReference type="Gene3D" id="1.10.10.10">
    <property type="entry name" value="Winged helix-like DNA-binding domain superfamily/Winged helix DNA-binding domain"/>
    <property type="match status" value="1"/>
</dbReference>
<evidence type="ECO:0000313" key="5">
    <source>
        <dbReference type="Proteomes" id="UP001301442"/>
    </source>
</evidence>
<dbReference type="EMBL" id="CP136600">
    <property type="protein sequence ID" value="WOH36324.1"/>
    <property type="molecule type" value="Genomic_DNA"/>
</dbReference>
<reference evidence="4 5" key="1">
    <citation type="submission" date="2023-09" db="EMBL/GenBank/DDBJ databases">
        <authorList>
            <person name="Qi X."/>
        </authorList>
    </citation>
    <scope>NUCLEOTIDE SEQUENCE [LARGE SCALE GENOMIC DNA]</scope>
    <source>
        <strain evidence="4 5">S1-1</strain>
    </source>
</reference>
<evidence type="ECO:0000256" key="1">
    <source>
        <dbReference type="ARBA" id="ARBA00023125"/>
    </source>
</evidence>
<dbReference type="InterPro" id="IPR036388">
    <property type="entry name" value="WH-like_DNA-bd_sf"/>
</dbReference>
<proteinExistence type="predicted"/>
<dbReference type="Proteomes" id="UP001301442">
    <property type="component" value="Chromosome"/>
</dbReference>
<protein>
    <submittedName>
        <fullName evidence="4">Winged helix-turn-helix domain-containing protein</fullName>
    </submittedName>
</protein>
<dbReference type="Pfam" id="PF14559">
    <property type="entry name" value="TPR_19"/>
    <property type="match status" value="1"/>
</dbReference>
<dbReference type="InterPro" id="IPR016032">
    <property type="entry name" value="Sig_transdc_resp-reg_C-effctor"/>
</dbReference>
<dbReference type="RefSeq" id="WP_348395138.1">
    <property type="nucleotide sequence ID" value="NZ_CP136600.1"/>
</dbReference>
<evidence type="ECO:0000256" key="2">
    <source>
        <dbReference type="PROSITE-ProRule" id="PRU01091"/>
    </source>
</evidence>
<organism evidence="4 5">
    <name type="scientific">Thalassotalea fonticola</name>
    <dbReference type="NCBI Taxonomy" id="3065649"/>
    <lineage>
        <taxon>Bacteria</taxon>
        <taxon>Pseudomonadati</taxon>
        <taxon>Pseudomonadota</taxon>
        <taxon>Gammaproteobacteria</taxon>
        <taxon>Alteromonadales</taxon>
        <taxon>Colwelliaceae</taxon>
        <taxon>Thalassotalea</taxon>
    </lineage>
</organism>
<dbReference type="SMART" id="SM00862">
    <property type="entry name" value="Trans_reg_C"/>
    <property type="match status" value="1"/>
</dbReference>
<dbReference type="InterPro" id="IPR011990">
    <property type="entry name" value="TPR-like_helical_dom_sf"/>
</dbReference>
<keyword evidence="1 2" id="KW-0238">DNA-binding</keyword>
<accession>A0ABZ0GKD4</accession>
<evidence type="ECO:0000259" key="3">
    <source>
        <dbReference type="PROSITE" id="PS51755"/>
    </source>
</evidence>